<organism evidence="2 3">
    <name type="scientific">Arenimonas oryziterrae DSM 21050 = YC6267</name>
    <dbReference type="NCBI Taxonomy" id="1121015"/>
    <lineage>
        <taxon>Bacteria</taxon>
        <taxon>Pseudomonadati</taxon>
        <taxon>Pseudomonadota</taxon>
        <taxon>Gammaproteobacteria</taxon>
        <taxon>Lysobacterales</taxon>
        <taxon>Lysobacteraceae</taxon>
        <taxon>Arenimonas</taxon>
    </lineage>
</organism>
<feature type="signal peptide" evidence="1">
    <location>
        <begin position="1"/>
        <end position="30"/>
    </location>
</feature>
<gene>
    <name evidence="2" type="ORF">N789_04435</name>
</gene>
<reference evidence="2 3" key="1">
    <citation type="submission" date="2013-09" db="EMBL/GenBank/DDBJ databases">
        <title>Genome sequencing of Arenimonas oryziterrae.</title>
        <authorList>
            <person name="Chen F."/>
            <person name="Wang G."/>
        </authorList>
    </citation>
    <scope>NUCLEOTIDE SEQUENCE [LARGE SCALE GENOMIC DNA]</scope>
    <source>
        <strain evidence="2 3">YC6267</strain>
    </source>
</reference>
<proteinExistence type="predicted"/>
<dbReference type="AlphaFoldDB" id="A0A091AQ55"/>
<dbReference type="Proteomes" id="UP000029385">
    <property type="component" value="Unassembled WGS sequence"/>
</dbReference>
<keyword evidence="1" id="KW-0732">Signal</keyword>
<dbReference type="PATRIC" id="fig|1121015.4.peg.2571"/>
<dbReference type="EMBL" id="AVCI01000045">
    <property type="protein sequence ID" value="KFN41139.1"/>
    <property type="molecule type" value="Genomic_DNA"/>
</dbReference>
<accession>A0A091AQ55</accession>
<evidence type="ECO:0000256" key="1">
    <source>
        <dbReference type="SAM" id="SignalP"/>
    </source>
</evidence>
<feature type="chain" id="PRO_5001870420" description="Outer membrane protein beta-barrel domain-containing protein" evidence="1">
    <location>
        <begin position="31"/>
        <end position="325"/>
    </location>
</feature>
<evidence type="ECO:0000313" key="2">
    <source>
        <dbReference type="EMBL" id="KFN41139.1"/>
    </source>
</evidence>
<evidence type="ECO:0000313" key="3">
    <source>
        <dbReference type="Proteomes" id="UP000029385"/>
    </source>
</evidence>
<sequence>MKTATQKNAIRRLQLASAVGLSLLASTAMAGPKFYGSVEFGRLSSNSGGDVVFSYDNGQPSFPVSRTDLGDGNIRNLKLGFQLSSPLFIEFSQTNSHLDQSAISGPGVANTAGPCDISPTLGLFNDCFNRAEITRRYTSRNQDLIAGWNFDLTPAIKLSPYAGMRRMKYNERRLVEYRYIPGFNDSVTDFTSFSDIGWVAGARYEQNFTHFFISGELQYAHASDDRTRGIRDHRFHMNDGATVDDAEVFITERRGVNNRMFRLGIGKRFLFGGQQAKVTLGYQEAYANGLDTRITNNNDYAPNALGSNNASAKARGIFVNFGINN</sequence>
<protein>
    <recommendedName>
        <fullName evidence="4">Outer membrane protein beta-barrel domain-containing protein</fullName>
    </recommendedName>
</protein>
<dbReference type="STRING" id="1121015.GCA_000420545_00160"/>
<name>A0A091AQ55_9GAMM</name>
<dbReference type="RefSeq" id="WP_022967835.1">
    <property type="nucleotide sequence ID" value="NZ_ATVD01000001.1"/>
</dbReference>
<evidence type="ECO:0008006" key="4">
    <source>
        <dbReference type="Google" id="ProtNLM"/>
    </source>
</evidence>
<keyword evidence="3" id="KW-1185">Reference proteome</keyword>
<comment type="caution">
    <text evidence="2">The sequence shown here is derived from an EMBL/GenBank/DDBJ whole genome shotgun (WGS) entry which is preliminary data.</text>
</comment>